<organism evidence="1 2">
    <name type="scientific">Vigna angularis var. angularis</name>
    <dbReference type="NCBI Taxonomy" id="157739"/>
    <lineage>
        <taxon>Eukaryota</taxon>
        <taxon>Viridiplantae</taxon>
        <taxon>Streptophyta</taxon>
        <taxon>Embryophyta</taxon>
        <taxon>Tracheophyta</taxon>
        <taxon>Spermatophyta</taxon>
        <taxon>Magnoliopsida</taxon>
        <taxon>eudicotyledons</taxon>
        <taxon>Gunneridae</taxon>
        <taxon>Pentapetalae</taxon>
        <taxon>rosids</taxon>
        <taxon>fabids</taxon>
        <taxon>Fabales</taxon>
        <taxon>Fabaceae</taxon>
        <taxon>Papilionoideae</taxon>
        <taxon>50 kb inversion clade</taxon>
        <taxon>NPAAA clade</taxon>
        <taxon>indigoferoid/millettioid clade</taxon>
        <taxon>Phaseoleae</taxon>
        <taxon>Vigna</taxon>
    </lineage>
</organism>
<evidence type="ECO:0000313" key="1">
    <source>
        <dbReference type="EMBL" id="BAT88467.1"/>
    </source>
</evidence>
<sequence>MVAHLIQPAICVNVKRIVALLGCRNHSQFCILATTFPTGALLSLTCSDIFRAEDNDSVALLTSLFESMFCLMMQ</sequence>
<evidence type="ECO:0000313" key="2">
    <source>
        <dbReference type="Proteomes" id="UP000291084"/>
    </source>
</evidence>
<protein>
    <submittedName>
        <fullName evidence="1">Uncharacterized protein</fullName>
    </submittedName>
</protein>
<gene>
    <name evidence="1" type="primary">Vigan.05G197200</name>
    <name evidence="1" type="ORF">VIGAN_05197200</name>
</gene>
<feature type="non-terminal residue" evidence="1">
    <location>
        <position position="74"/>
    </location>
</feature>
<dbReference type="AlphaFoldDB" id="A0A0S3S6L8"/>
<dbReference type="Proteomes" id="UP000291084">
    <property type="component" value="Chromosome 5"/>
</dbReference>
<reference evidence="1 2" key="1">
    <citation type="journal article" date="2015" name="Sci. Rep.">
        <title>The power of single molecule real-time sequencing technology in the de novo assembly of a eukaryotic genome.</title>
        <authorList>
            <person name="Sakai H."/>
            <person name="Naito K."/>
            <person name="Ogiso-Tanaka E."/>
            <person name="Takahashi Y."/>
            <person name="Iseki K."/>
            <person name="Muto C."/>
            <person name="Satou K."/>
            <person name="Teruya K."/>
            <person name="Shiroma A."/>
            <person name="Shimoji M."/>
            <person name="Hirano T."/>
            <person name="Itoh T."/>
            <person name="Kaga A."/>
            <person name="Tomooka N."/>
        </authorList>
    </citation>
    <scope>NUCLEOTIDE SEQUENCE [LARGE SCALE GENOMIC DNA]</scope>
    <source>
        <strain evidence="2">cv. Shumari</strain>
    </source>
</reference>
<proteinExistence type="predicted"/>
<keyword evidence="2" id="KW-1185">Reference proteome</keyword>
<accession>A0A0S3S6L8</accession>
<name>A0A0S3S6L8_PHAAN</name>
<dbReference type="EMBL" id="AP015038">
    <property type="protein sequence ID" value="BAT88467.1"/>
    <property type="molecule type" value="Genomic_DNA"/>
</dbReference>